<evidence type="ECO:0000313" key="6">
    <source>
        <dbReference type="EMBL" id="KAK1300358.1"/>
    </source>
</evidence>
<keyword evidence="1" id="KW-0808">Transferase</keyword>
<keyword evidence="7" id="KW-1185">Reference proteome</keyword>
<dbReference type="Gene3D" id="3.30.1010.10">
    <property type="entry name" value="Phosphatidylinositol 3-kinase Catalytic Subunit, Chain A, domain 4"/>
    <property type="match status" value="1"/>
</dbReference>
<dbReference type="InterPro" id="IPR018936">
    <property type="entry name" value="PI3/4_kinase_CS"/>
</dbReference>
<dbReference type="EMBL" id="JAUJYO010000013">
    <property type="protein sequence ID" value="KAK1300358.1"/>
    <property type="molecule type" value="Genomic_DNA"/>
</dbReference>
<dbReference type="Gene3D" id="1.10.1070.11">
    <property type="entry name" value="Phosphatidylinositol 3-/4-kinase, catalytic domain"/>
    <property type="match status" value="1"/>
</dbReference>
<gene>
    <name evidence="6" type="primary">TOR</name>
    <name evidence="6" type="ORF">QJS10_CPB13g00159</name>
</gene>
<dbReference type="InterPro" id="IPR000403">
    <property type="entry name" value="PI3/4_kinase_cat_dom"/>
</dbReference>
<feature type="region of interest" description="Disordered" evidence="4">
    <location>
        <begin position="3116"/>
        <end position="3138"/>
    </location>
</feature>
<dbReference type="InterPro" id="IPR016024">
    <property type="entry name" value="ARM-type_fold"/>
</dbReference>
<keyword evidence="3" id="KW-0175">Coiled coil</keyword>
<dbReference type="PROSITE" id="PS00916">
    <property type="entry name" value="PI3_4_KINASE_2"/>
    <property type="match status" value="1"/>
</dbReference>
<dbReference type="GO" id="GO:0005634">
    <property type="term" value="C:nucleus"/>
    <property type="evidence" value="ECO:0007669"/>
    <property type="project" value="TreeGrafter"/>
</dbReference>
<dbReference type="GO" id="GO:0000184">
    <property type="term" value="P:nuclear-transcribed mRNA catabolic process, nonsense-mediated decay"/>
    <property type="evidence" value="ECO:0007669"/>
    <property type="project" value="InterPro"/>
</dbReference>
<feature type="domain" description="PI3K/PI4K catalytic" evidence="5">
    <location>
        <begin position="1498"/>
        <end position="1839"/>
    </location>
</feature>
<dbReference type="SUPFAM" id="SSF48371">
    <property type="entry name" value="ARM repeat"/>
    <property type="match status" value="1"/>
</dbReference>
<name>A0AAV9DGV1_ACOCL</name>
<dbReference type="SUPFAM" id="SSF56112">
    <property type="entry name" value="Protein kinase-like (PK-like)"/>
    <property type="match status" value="1"/>
</dbReference>
<dbReference type="PROSITE" id="PS50290">
    <property type="entry name" value="PI3_4_KINASE_3"/>
    <property type="match status" value="1"/>
</dbReference>
<dbReference type="InterPro" id="IPR050517">
    <property type="entry name" value="DDR_Repair_Kinase"/>
</dbReference>
<dbReference type="Pfam" id="PF00454">
    <property type="entry name" value="PI3_PI4_kinase"/>
    <property type="match status" value="1"/>
</dbReference>
<dbReference type="InterPro" id="IPR011009">
    <property type="entry name" value="Kinase-like_dom_sf"/>
</dbReference>
<evidence type="ECO:0000313" key="7">
    <source>
        <dbReference type="Proteomes" id="UP001180020"/>
    </source>
</evidence>
<sequence>MQGLQQQQQQLAALVTVALPNDGAADISSTRADFESDAGTAPSSGAAAADSDRLAAIDSLHRTILYPPNALLVAHSSSFLSQALSQLLSDKSRSVRRSTATAYGSLCAVLCSNGRQNSVLSGNLVDRFISWALPLLRDVSSRNGSAELALEAVQEFLKSGDAASVERYVVSILKTCQELLEDERTPLNLLHQILGLLVLISLKFGHCFQPNFMDIVDLLLGWAFIPDLPESDRRTIMDGFLQFRNHWCSDVRFPLGLLSKFLGDMDVLLQDESLGTEQQLRRLLSLLSCFLTVLQVTASGMMELNLLDQVSEPLSGMVPRLLSCLSMVGKKFGWLKWMAECWRCLTLLAEILGEKFSGFYSVAFDILFQSVSLGKMPSHLMHGVLKTNMQLLSLQKLGLSVSSVEKILHFSSPLSQLRLHPNHLVVGSSAVTYIFLLRNECNEVVVQAMHSLTKELEQLKVLLGNAQKGNTDSVGNLQEVCDMDDELYTESELLALIKFDLGMLLGSVGVGTSENLLEQWDSADSRRERSMKLVSFIFDKFDLFEPPISGCVELQFHVLRMLHKLSEVELLAEFSMIKSSWKISSVEIDERQKIVVDYVKENEILITDYLRKYNACMVRALRISSPLTVKLEAMEWICTFCRAVKNIREIESISYYIEPCGHASIDVNLLFSVLDAASDREFKVRSHVGSVVELLMQAWLISPENFQSVALVALEKLGDPDFAIKNAFIKVLSIIVPFTFYVSGALVDQSWNISEYYGSRLGMTTHLNWKQLDAEHSEGNLNIGSSNARLLPMRLLLEFLEALKKHVYNAYEGSSIIPSATQQSSMFFRANKKVCEEWFSQDSQHTLSPSGSSRHFPWMTGLVFQARGQHEKAAAHFSHVLQSDEALSSMGSEGIQFTIARVIESYTMLSDWKSLEACLVELQALRAKHAGKVYSGALTAAGNEMNAIHALARFDEGDFEAAWGYLDLTPKSSSEVALDPKLSLERSELMLLRAMLQRNVKMDKMPDDIEKAKSMLEEALSVVPLDGLTEAGGYATQLHCIFAFEEGHQSCSMSSDLLPELTPARFHLTNDEISRVKAVITKLFLHDTVVIDAGDIQQTDGSDVRLYSTGVAPVSSIVQQAINFIEAAAGASGTENVNGDCPSVVLSSQLQMAIHQANPEIEICDILPSIKELIDIWWSLRQRRVTLFGHAAHGYFQFLSQYSSKLHESQLGMHHPDFMKQRSGSWTLRSILYILHILLNYGEELRETLEKGLATVPLLPWQEIVPQLFARLTSHPKQVVRKQLQGEAAEELHQILSCMEKLYPKLVQDVQLMINELGKITVLWEEQWLSTLQDLRTDVIRRISLLKEEAARVAENATLSHSEKSKINAAKYSAMMAPIIVALERRLASTSREPETDHERWFQKDYGEQLKSALSTFKTPPASAAALGDIWRPFDAVAASIATYQRKSNISLSEVAPRLALLTSSDVPVPGLEKKINTLNSTEFTEAGLQDIITISSFGEQVTILSTKTRPKKLVILGSDGQKYTYLLKGREDLRLDARIMQLLQAINSFIHSDTQTNSQSLAIRYYSVTPISGRAGLIQWVDNVMSIYSVFKAWQYRVHLAQLATTGVDSVHQTVPPVPRPSDMFYGKIIPALKEKGIRRVISRRDWPHEVKRKVLVELMKETPRHLLRQELWCASEGFKAFSLKSKRFSASVAAMSIVGHILGLGDRHLDNILMDFCSGDVVHIDYNVCFDKGRRLKIPEIVPFRLTQTIETALGMTGTEEWTRGDGHDEAAIGGEEKKGMELAVSLSLFASRVQEIRVPLQEHHDLLLATLPATETALEKFSDVLNQYEAVSSTFYHADQEMSSLLLHEKSAKSILAEASSNMEKTRATFEVQALEFAQAKAMAAEKAQDLTVWMEHHGRVLDALRSGSVPEVQACIRLSSLGEALSVTSAVLVAGVPLTVVPEPTQVQCHDLDREISQLATDLDNGLSFAIKALQEYSFALQRILPLNYIASSPVHGWAQILQLSLNNLSSDFLTLARRQAVDLFAKSQGDGVDSVKQRHEVLCFKVEKYEMEMEKIEREYAELVNSINSENEVIFKDRLLSAFTKYMHSAGISRKEDVAVAMQSAYHKHDVPRKEHGDLEERKSKVVLVLRSAANALYNEVKMKVFDLSRKSAVRIDSHENDNSHPNLGVICEFEEQVEKCVLIAGFVSEVQQLIDMDLPSISKESDIIKFSIEENWAVIFKASVHECKMLIEQMIEVVLPEIIKSVVSYNSEVMEAFGSLSQIRGSIDTALEQLVEVELEKASLMDLEQNYFANVELIKEKQQFLKEAAAKGRDHLSWEEAEELASQEEVCRAQLDKLNQTWNQKDMLISSLTKREATLRNSLGSTERLFSTLTGTEQGGDLQTVRSKALLATLVKPFARLESLDQILPPHGSFSYHPNWSSVKVADILNSGYSFSESIWKFANLLKEHSLFIWKIGVMDSFLDSCMHDISSSVDHNLGFEQIYNILKKKLEYLLQEHVIRYLRERIAPSLLVHLARENEQHKQLSETVESVSDQAKRDAGAAKRVQLMLEEYCNAHETAMAARTTASLMKKRVNELTEALQKTILEIVQMEWMNDLSLPYLHKIKIAQQRLFGDDKSSLMILNLNRSKLLENIQSAMTSISRSDECLQTCERTSVSVEGQLERAMGWACAGPNTTGTPGNATVKNSGIPSEFHDHLLRRRQLLWTAREQSFNVIKVCTTVMEFEASRDGLFRMPSEISPSRTTAEGRTWQQAYSSVLTRLDVSHHSFTRAEQELKVAQSCMEAAAKGLYSATTELSHASIKANVALSAFSRVSKGHTALTSECGSMLEEVLAITDGLHDVSSLGKEAAALHGALMVNLSKALEGLGGSQVVRSQEIDISRSGLEAEEGVGFDDGEKDAFPGSRESYIEEVGVVDQLTSQDEGWISPPSDIFSSSPESSITSETSLSGNNGIHADTAAEQYLSTDDAIGVRDGSISDSLVETSNLESADAQNTQPQQTVVETTNPREHFQILSSPEDSQTSHSDSSHMTRNRMSETYPLGGGNEASTSDQDNGQGGSREDPPTCVTSASRVTKGKNAYALSVLRQVEMKLDGRDIDGDSEFARLHEKARTALGGGEPSGSEPQPPKAPPLGIAGLNQAMRAKPKSSSVPYSETVVSLLVECFSP</sequence>
<keyword evidence="2 6" id="KW-0418">Kinase</keyword>
<evidence type="ECO:0000256" key="1">
    <source>
        <dbReference type="ARBA" id="ARBA00022679"/>
    </source>
</evidence>
<dbReference type="SMART" id="SM01345">
    <property type="entry name" value="Rapamycin_bind"/>
    <property type="match status" value="1"/>
</dbReference>
<evidence type="ECO:0000256" key="2">
    <source>
        <dbReference type="ARBA" id="ARBA00022777"/>
    </source>
</evidence>
<dbReference type="SMART" id="SM00146">
    <property type="entry name" value="PI3Kc"/>
    <property type="match status" value="1"/>
</dbReference>
<dbReference type="InterPro" id="IPR031559">
    <property type="entry name" value="SMG1"/>
</dbReference>
<reference evidence="6" key="1">
    <citation type="journal article" date="2023" name="Nat. Commun.">
        <title>Diploid and tetraploid genomes of Acorus and the evolution of monocots.</title>
        <authorList>
            <person name="Ma L."/>
            <person name="Liu K.W."/>
            <person name="Li Z."/>
            <person name="Hsiao Y.Y."/>
            <person name="Qi Y."/>
            <person name="Fu T."/>
            <person name="Tang G.D."/>
            <person name="Zhang D."/>
            <person name="Sun W.H."/>
            <person name="Liu D.K."/>
            <person name="Li Y."/>
            <person name="Chen G.Z."/>
            <person name="Liu X.D."/>
            <person name="Liao X.Y."/>
            <person name="Jiang Y.T."/>
            <person name="Yu X."/>
            <person name="Hao Y."/>
            <person name="Huang J."/>
            <person name="Zhao X.W."/>
            <person name="Ke S."/>
            <person name="Chen Y.Y."/>
            <person name="Wu W.L."/>
            <person name="Hsu J.L."/>
            <person name="Lin Y.F."/>
            <person name="Huang M.D."/>
            <person name="Li C.Y."/>
            <person name="Huang L."/>
            <person name="Wang Z.W."/>
            <person name="Zhao X."/>
            <person name="Zhong W.Y."/>
            <person name="Peng D.H."/>
            <person name="Ahmad S."/>
            <person name="Lan S."/>
            <person name="Zhang J.S."/>
            <person name="Tsai W.C."/>
            <person name="Van de Peer Y."/>
            <person name="Liu Z.J."/>
        </authorList>
    </citation>
    <scope>NUCLEOTIDE SEQUENCE</scope>
    <source>
        <strain evidence="6">CP</strain>
    </source>
</reference>
<dbReference type="PANTHER" id="PTHR11139">
    <property type="entry name" value="ATAXIA TELANGIECTASIA MUTATED ATM -RELATED"/>
    <property type="match status" value="1"/>
</dbReference>
<evidence type="ECO:0000259" key="5">
    <source>
        <dbReference type="PROSITE" id="PS50290"/>
    </source>
</evidence>
<proteinExistence type="predicted"/>
<feature type="compositionally biased region" description="Polar residues" evidence="4">
    <location>
        <begin position="3017"/>
        <end position="3034"/>
    </location>
</feature>
<feature type="coiled-coil region" evidence="3">
    <location>
        <begin position="2044"/>
        <end position="2078"/>
    </location>
</feature>
<dbReference type="Proteomes" id="UP001180020">
    <property type="component" value="Unassembled WGS sequence"/>
</dbReference>
<evidence type="ECO:0000256" key="4">
    <source>
        <dbReference type="SAM" id="MobiDB-lite"/>
    </source>
</evidence>
<organism evidence="6 7">
    <name type="scientific">Acorus calamus</name>
    <name type="common">Sweet flag</name>
    <dbReference type="NCBI Taxonomy" id="4465"/>
    <lineage>
        <taxon>Eukaryota</taxon>
        <taxon>Viridiplantae</taxon>
        <taxon>Streptophyta</taxon>
        <taxon>Embryophyta</taxon>
        <taxon>Tracheophyta</taxon>
        <taxon>Spermatophyta</taxon>
        <taxon>Magnoliopsida</taxon>
        <taxon>Liliopsida</taxon>
        <taxon>Acoraceae</taxon>
        <taxon>Acorus</taxon>
    </lineage>
</organism>
<feature type="compositionally biased region" description="Low complexity" evidence="4">
    <location>
        <begin position="2931"/>
        <end position="2953"/>
    </location>
</feature>
<dbReference type="Pfam" id="PF15785">
    <property type="entry name" value="SMG1"/>
    <property type="match status" value="1"/>
</dbReference>
<comment type="caution">
    <text evidence="6">The sequence shown here is derived from an EMBL/GenBank/DDBJ whole genome shotgun (WGS) entry which is preliminary data.</text>
</comment>
<accession>A0AAV9DGV1</accession>
<feature type="region of interest" description="Disordered" evidence="4">
    <location>
        <begin position="2924"/>
        <end position="2957"/>
    </location>
</feature>
<feature type="region of interest" description="Disordered" evidence="4">
    <location>
        <begin position="3017"/>
        <end position="3076"/>
    </location>
</feature>
<dbReference type="InterPro" id="IPR036940">
    <property type="entry name" value="PI3/4_kinase_cat_sf"/>
</dbReference>
<reference evidence="6" key="2">
    <citation type="submission" date="2023-06" db="EMBL/GenBank/DDBJ databases">
        <authorList>
            <person name="Ma L."/>
            <person name="Liu K.-W."/>
            <person name="Li Z."/>
            <person name="Hsiao Y.-Y."/>
            <person name="Qi Y."/>
            <person name="Fu T."/>
            <person name="Tang G."/>
            <person name="Zhang D."/>
            <person name="Sun W.-H."/>
            <person name="Liu D.-K."/>
            <person name="Li Y."/>
            <person name="Chen G.-Z."/>
            <person name="Liu X.-D."/>
            <person name="Liao X.-Y."/>
            <person name="Jiang Y.-T."/>
            <person name="Yu X."/>
            <person name="Hao Y."/>
            <person name="Huang J."/>
            <person name="Zhao X.-W."/>
            <person name="Ke S."/>
            <person name="Chen Y.-Y."/>
            <person name="Wu W.-L."/>
            <person name="Hsu J.-L."/>
            <person name="Lin Y.-F."/>
            <person name="Huang M.-D."/>
            <person name="Li C.-Y."/>
            <person name="Huang L."/>
            <person name="Wang Z.-W."/>
            <person name="Zhao X."/>
            <person name="Zhong W.-Y."/>
            <person name="Peng D.-H."/>
            <person name="Ahmad S."/>
            <person name="Lan S."/>
            <person name="Zhang J.-S."/>
            <person name="Tsai W.-C."/>
            <person name="Van De Peer Y."/>
            <person name="Liu Z.-J."/>
        </authorList>
    </citation>
    <scope>NUCLEOTIDE SEQUENCE</scope>
    <source>
        <strain evidence="6">CP</strain>
        <tissue evidence="6">Leaves</tissue>
    </source>
</reference>
<dbReference type="FunFam" id="3.30.1010.10:FF:000029">
    <property type="entry name" value="Serine/threonine-protein kinase SMG1"/>
    <property type="match status" value="1"/>
</dbReference>
<protein>
    <submittedName>
        <fullName evidence="6">Serine/threonine-protein kinase TOR</fullName>
    </submittedName>
</protein>
<dbReference type="GO" id="GO:0004674">
    <property type="term" value="F:protein serine/threonine kinase activity"/>
    <property type="evidence" value="ECO:0007669"/>
    <property type="project" value="InterPro"/>
</dbReference>
<dbReference type="PANTHER" id="PTHR11139:SF71">
    <property type="entry name" value="SERINE_THREONINE-PROTEIN KINASE SMG1"/>
    <property type="match status" value="1"/>
</dbReference>
<evidence type="ECO:0000256" key="3">
    <source>
        <dbReference type="SAM" id="Coils"/>
    </source>
</evidence>